<evidence type="ECO:0000313" key="2">
    <source>
        <dbReference type="Proteomes" id="UP000318138"/>
    </source>
</evidence>
<dbReference type="Proteomes" id="UP000318138">
    <property type="component" value="Chromosome"/>
</dbReference>
<dbReference type="RefSeq" id="WP_176009183.1">
    <property type="nucleotide sequence ID" value="NZ_CP041372.2"/>
</dbReference>
<protein>
    <submittedName>
        <fullName evidence="1">DUF2777 family protein</fullName>
    </submittedName>
</protein>
<dbReference type="AlphaFoldDB" id="A0A859FDJ4"/>
<dbReference type="KEGG" id="psua:FLK61_31015"/>
<dbReference type="Pfam" id="PF10949">
    <property type="entry name" value="DUF2777"/>
    <property type="match status" value="1"/>
</dbReference>
<proteinExistence type="predicted"/>
<dbReference type="EMBL" id="CP041372">
    <property type="protein sequence ID" value="QKS71147.1"/>
    <property type="molecule type" value="Genomic_DNA"/>
</dbReference>
<sequence length="322" mass="37141">MKREQATKWIGNTVIVEEDSHGAYIGVLNDVQAEPKKPWVGVVTIKGIERAPHFSTDLTSLKTLKYEKDEQITVQGRKIEPLEVPIRRSFRESYAYAIKDVYTELSKGHQLVETKLHTLEQELRKWQADHVLSEDAYVYYHVVQDGKRFSLYDEAKGEALSLESCPFEFELFVDGQWCSALYSSKNVFELTEGKKVRVKHGEKIRLNKGQFDPYRILLNELEHPSLHALQEGLTSFGLGHEHCVYCHNTLLEQLLSSSKQKEFAGVNFISFKDKDQQILVLHHFKRLLVEDGEDKINDRFEFTSDNGVRSITSYVSEVNKES</sequence>
<evidence type="ECO:0000313" key="1">
    <source>
        <dbReference type="EMBL" id="QKS71147.1"/>
    </source>
</evidence>
<accession>A0A859FDJ4</accession>
<name>A0A859FDJ4_9BACI</name>
<keyword evidence="2" id="KW-1185">Reference proteome</keyword>
<gene>
    <name evidence="1" type="ORF">FLK61_31015</name>
</gene>
<reference evidence="2" key="1">
    <citation type="submission" date="2019-07" db="EMBL/GenBank/DDBJ databases">
        <title>Bacillus alkalisoli sp. nov. isolated from saline soil.</title>
        <authorList>
            <person name="Sun J.-Q."/>
            <person name="Xu L."/>
        </authorList>
    </citation>
    <scope>NUCLEOTIDE SEQUENCE [LARGE SCALE GENOMIC DNA]</scope>
    <source>
        <strain evidence="2">M4U3P1</strain>
    </source>
</reference>
<organism evidence="1 2">
    <name type="scientific">Paenalkalicoccus suaedae</name>
    <dbReference type="NCBI Taxonomy" id="2592382"/>
    <lineage>
        <taxon>Bacteria</taxon>
        <taxon>Bacillati</taxon>
        <taxon>Bacillota</taxon>
        <taxon>Bacilli</taxon>
        <taxon>Bacillales</taxon>
        <taxon>Bacillaceae</taxon>
        <taxon>Paenalkalicoccus</taxon>
    </lineage>
</organism>
<dbReference type="InterPro" id="IPR024488">
    <property type="entry name" value="DUF2777"/>
</dbReference>